<dbReference type="EMBL" id="DSZT01000249">
    <property type="protein sequence ID" value="HGU42775.1"/>
    <property type="molecule type" value="Genomic_DNA"/>
</dbReference>
<comment type="caution">
    <text evidence="1">The sequence shown here is derived from an EMBL/GenBank/DDBJ whole genome shotgun (WGS) entry which is preliminary data.</text>
</comment>
<reference evidence="1" key="1">
    <citation type="journal article" date="2020" name="mSystems">
        <title>Genome- and Community-Level Interaction Insights into Carbon Utilization and Element Cycling Functions of Hydrothermarchaeota in Hydrothermal Sediment.</title>
        <authorList>
            <person name="Zhou Z."/>
            <person name="Liu Y."/>
            <person name="Xu W."/>
            <person name="Pan J."/>
            <person name="Luo Z.H."/>
            <person name="Li M."/>
        </authorList>
    </citation>
    <scope>NUCLEOTIDE SEQUENCE [LARGE SCALE GENOMIC DNA]</scope>
    <source>
        <strain evidence="1">SpSt-604</strain>
    </source>
</reference>
<organism evidence="1">
    <name type="scientific">Fervidobacterium pennivorans</name>
    <dbReference type="NCBI Taxonomy" id="93466"/>
    <lineage>
        <taxon>Bacteria</taxon>
        <taxon>Thermotogati</taxon>
        <taxon>Thermotogota</taxon>
        <taxon>Thermotogae</taxon>
        <taxon>Thermotogales</taxon>
        <taxon>Fervidobacteriaceae</taxon>
        <taxon>Fervidobacterium</taxon>
    </lineage>
</organism>
<protein>
    <submittedName>
        <fullName evidence="1">ATPase</fullName>
    </submittedName>
</protein>
<dbReference type="InterPro" id="IPR027417">
    <property type="entry name" value="P-loop_NTPase"/>
</dbReference>
<dbReference type="AlphaFoldDB" id="A0A7C4RZH0"/>
<evidence type="ECO:0000313" key="1">
    <source>
        <dbReference type="EMBL" id="HGU42775.1"/>
    </source>
</evidence>
<dbReference type="SUPFAM" id="SSF52540">
    <property type="entry name" value="P-loop containing nucleoside triphosphate hydrolases"/>
    <property type="match status" value="1"/>
</dbReference>
<dbReference type="InterPro" id="IPR036388">
    <property type="entry name" value="WH-like_DNA-bd_sf"/>
</dbReference>
<gene>
    <name evidence="1" type="ORF">ENT72_07690</name>
</gene>
<sequence length="385" mass="44101">MVRENVSVLIPLLVDRPLDETGSIWLVNREREIGYLSNVALHFPFGVFGVAGETGIGKTTVLNFVKPKGVYAEMVNISLRDTMESILYDLLYSLASKLENDDDVSDVARECKEWITKEVSTLKGFSLAITLLGTAEAKFEKAKAPRFNFFGARERLGMLLEKTIKAKGKFLLIIDELDKERKEDVLKVIDALKNQMLLDNLVVIFSLPFAIYREYLTDRMRWNEAGNLENVFKDIVFLEPLKALDIKEMVAKRLKEHLDLLEPEVLDVVADFTDGNPRDGLWILSKSIYDNIGESKLKKEHVVRTINRFVKEYVSIAGLTENQRRAISLLKDYFGPRDGILEILQKSGFKRTTAYSVLDQLIEKRFLIIREGNYRISGKFKFVDF</sequence>
<accession>A0A7C4RZH0</accession>
<dbReference type="Gene3D" id="1.10.10.10">
    <property type="entry name" value="Winged helix-like DNA-binding domain superfamily/Winged helix DNA-binding domain"/>
    <property type="match status" value="1"/>
</dbReference>
<dbReference type="Gene3D" id="3.40.50.300">
    <property type="entry name" value="P-loop containing nucleotide triphosphate hydrolases"/>
    <property type="match status" value="1"/>
</dbReference>
<name>A0A7C4RZH0_FERPE</name>
<proteinExistence type="predicted"/>